<accession>A0A4C1Y3U8</accession>
<dbReference type="AlphaFoldDB" id="A0A4C1Y3U8"/>
<reference evidence="1 2" key="1">
    <citation type="journal article" date="2019" name="Commun. Biol.">
        <title>The bagworm genome reveals a unique fibroin gene that provides high tensile strength.</title>
        <authorList>
            <person name="Kono N."/>
            <person name="Nakamura H."/>
            <person name="Ohtoshi R."/>
            <person name="Tomita M."/>
            <person name="Numata K."/>
            <person name="Arakawa K."/>
        </authorList>
    </citation>
    <scope>NUCLEOTIDE SEQUENCE [LARGE SCALE GENOMIC DNA]</scope>
</reference>
<name>A0A4C1Y3U8_EUMVA</name>
<keyword evidence="2" id="KW-1185">Reference proteome</keyword>
<proteinExistence type="predicted"/>
<comment type="caution">
    <text evidence="1">The sequence shown here is derived from an EMBL/GenBank/DDBJ whole genome shotgun (WGS) entry which is preliminary data.</text>
</comment>
<evidence type="ECO:0000313" key="2">
    <source>
        <dbReference type="Proteomes" id="UP000299102"/>
    </source>
</evidence>
<protein>
    <submittedName>
        <fullName evidence="1">Uncharacterized protein</fullName>
    </submittedName>
</protein>
<organism evidence="1 2">
    <name type="scientific">Eumeta variegata</name>
    <name type="common">Bagworm moth</name>
    <name type="synonym">Eumeta japonica</name>
    <dbReference type="NCBI Taxonomy" id="151549"/>
    <lineage>
        <taxon>Eukaryota</taxon>
        <taxon>Metazoa</taxon>
        <taxon>Ecdysozoa</taxon>
        <taxon>Arthropoda</taxon>
        <taxon>Hexapoda</taxon>
        <taxon>Insecta</taxon>
        <taxon>Pterygota</taxon>
        <taxon>Neoptera</taxon>
        <taxon>Endopterygota</taxon>
        <taxon>Lepidoptera</taxon>
        <taxon>Glossata</taxon>
        <taxon>Ditrysia</taxon>
        <taxon>Tineoidea</taxon>
        <taxon>Psychidae</taxon>
        <taxon>Oiketicinae</taxon>
        <taxon>Eumeta</taxon>
    </lineage>
</organism>
<evidence type="ECO:0000313" key="1">
    <source>
        <dbReference type="EMBL" id="GBP69207.1"/>
    </source>
</evidence>
<sequence length="107" mass="12066">MDTRSPKEVINALPTSWITIGYLRKKERIEGGSAPPELSLTNKKETAETIFLSMLPRNLTIQLFKAPAHQRHDGAAIARLIHIIGNRATGHNRHHEQGHSQLQYLIL</sequence>
<gene>
    <name evidence="1" type="ORF">EVAR_54166_1</name>
</gene>
<dbReference type="Proteomes" id="UP000299102">
    <property type="component" value="Unassembled WGS sequence"/>
</dbReference>
<dbReference type="EMBL" id="BGZK01001033">
    <property type="protein sequence ID" value="GBP69207.1"/>
    <property type="molecule type" value="Genomic_DNA"/>
</dbReference>